<dbReference type="Gene3D" id="6.10.130.30">
    <property type="match status" value="1"/>
</dbReference>
<proteinExistence type="predicted"/>
<name>A0A1I7UB42_9PELO</name>
<reference evidence="2" key="1">
    <citation type="submission" date="2016-11" db="UniProtKB">
        <authorList>
            <consortium name="WormBaseParasite"/>
        </authorList>
    </citation>
    <scope>IDENTIFICATION</scope>
</reference>
<evidence type="ECO:0000313" key="1">
    <source>
        <dbReference type="Proteomes" id="UP000095282"/>
    </source>
</evidence>
<accession>A0A1I7UB42</accession>
<dbReference type="Proteomes" id="UP000095282">
    <property type="component" value="Unplaced"/>
</dbReference>
<evidence type="ECO:0000313" key="2">
    <source>
        <dbReference type="WBParaSite" id="Csp11.Scaffold629.g7548.t1"/>
    </source>
</evidence>
<dbReference type="AlphaFoldDB" id="A0A1I7UB42"/>
<sequence length="83" mass="9156">MLTVARRGKKKLNLEPEALAVLTSLINLLAQVNTTSSFSSQLILTLQETLARTAQSAANTGNRHVTREHLRRVIAQIMLDFAV</sequence>
<keyword evidence="1" id="KW-1185">Reference proteome</keyword>
<organism evidence="1 2">
    <name type="scientific">Caenorhabditis tropicalis</name>
    <dbReference type="NCBI Taxonomy" id="1561998"/>
    <lineage>
        <taxon>Eukaryota</taxon>
        <taxon>Metazoa</taxon>
        <taxon>Ecdysozoa</taxon>
        <taxon>Nematoda</taxon>
        <taxon>Chromadorea</taxon>
        <taxon>Rhabditida</taxon>
        <taxon>Rhabditina</taxon>
        <taxon>Rhabditomorpha</taxon>
        <taxon>Rhabditoidea</taxon>
        <taxon>Rhabditidae</taxon>
        <taxon>Peloderinae</taxon>
        <taxon>Caenorhabditis</taxon>
    </lineage>
</organism>
<protein>
    <submittedName>
        <fullName evidence="2">Centromere protein X</fullName>
    </submittedName>
</protein>
<dbReference type="WBParaSite" id="Csp11.Scaffold629.g7548.t1">
    <property type="protein sequence ID" value="Csp11.Scaffold629.g7548.t1"/>
    <property type="gene ID" value="Csp11.Scaffold629.g7548"/>
</dbReference>